<dbReference type="PROSITE" id="PS00411">
    <property type="entry name" value="KINESIN_MOTOR_1"/>
    <property type="match status" value="1"/>
</dbReference>
<proteinExistence type="inferred from homology"/>
<reference evidence="14 15" key="1">
    <citation type="journal article" date="2021" name="BMC Biol.">
        <title>Horizontally acquired antibacterial genes associated with adaptive radiation of ladybird beetles.</title>
        <authorList>
            <person name="Li H.S."/>
            <person name="Tang X.F."/>
            <person name="Huang Y.H."/>
            <person name="Xu Z.Y."/>
            <person name="Chen M.L."/>
            <person name="Du X.Y."/>
            <person name="Qiu B.Y."/>
            <person name="Chen P.T."/>
            <person name="Zhang W."/>
            <person name="Slipinski A."/>
            <person name="Escalona H.E."/>
            <person name="Waterhouse R.M."/>
            <person name="Zwick A."/>
            <person name="Pang H."/>
        </authorList>
    </citation>
    <scope>NUCLEOTIDE SEQUENCE [LARGE SCALE GENOMIC DNA]</scope>
    <source>
        <strain evidence="14">SYSU2018</strain>
    </source>
</reference>
<evidence type="ECO:0000256" key="7">
    <source>
        <dbReference type="ARBA" id="ARBA00023054"/>
    </source>
</evidence>
<dbReference type="EMBL" id="JABFTP020000083">
    <property type="protein sequence ID" value="KAL3276236.1"/>
    <property type="molecule type" value="Genomic_DNA"/>
</dbReference>
<dbReference type="PANTHER" id="PTHR47970">
    <property type="entry name" value="KINESIN-LIKE PROTEIN KIF11"/>
    <property type="match status" value="1"/>
</dbReference>
<keyword evidence="8 10" id="KW-0505">Motor protein</keyword>
<dbReference type="InterPro" id="IPR027417">
    <property type="entry name" value="P-loop_NTPase"/>
</dbReference>
<evidence type="ECO:0000256" key="5">
    <source>
        <dbReference type="ARBA" id="ARBA00022741"/>
    </source>
</evidence>
<evidence type="ECO:0000256" key="11">
    <source>
        <dbReference type="RuleBase" id="RU000394"/>
    </source>
</evidence>
<evidence type="ECO:0000256" key="10">
    <source>
        <dbReference type="PROSITE-ProRule" id="PRU00283"/>
    </source>
</evidence>
<dbReference type="InterPro" id="IPR019821">
    <property type="entry name" value="Kinesin_motor_CS"/>
</dbReference>
<keyword evidence="4 11" id="KW-0493">Microtubule</keyword>
<dbReference type="Proteomes" id="UP001516400">
    <property type="component" value="Unassembled WGS sequence"/>
</dbReference>
<evidence type="ECO:0000313" key="15">
    <source>
        <dbReference type="Proteomes" id="UP001516400"/>
    </source>
</evidence>
<dbReference type="PROSITE" id="PS50067">
    <property type="entry name" value="KINESIN_MOTOR_2"/>
    <property type="match status" value="1"/>
</dbReference>
<dbReference type="SUPFAM" id="SSF52540">
    <property type="entry name" value="P-loop containing nucleoside triphosphate hydrolases"/>
    <property type="match status" value="1"/>
</dbReference>
<dbReference type="GO" id="GO:0005819">
    <property type="term" value="C:spindle"/>
    <property type="evidence" value="ECO:0007669"/>
    <property type="project" value="UniProtKB-SubCell"/>
</dbReference>
<dbReference type="GO" id="GO:0005874">
    <property type="term" value="C:microtubule"/>
    <property type="evidence" value="ECO:0007669"/>
    <property type="project" value="UniProtKB-KW"/>
</dbReference>
<evidence type="ECO:0000256" key="9">
    <source>
        <dbReference type="ARBA" id="ARBA00023212"/>
    </source>
</evidence>
<accession>A0ABD2NDH6</accession>
<name>A0ABD2NDH6_9CUCU</name>
<evidence type="ECO:0000256" key="12">
    <source>
        <dbReference type="SAM" id="Coils"/>
    </source>
</evidence>
<dbReference type="GO" id="GO:0005524">
    <property type="term" value="F:ATP binding"/>
    <property type="evidence" value="ECO:0007669"/>
    <property type="project" value="UniProtKB-UniRule"/>
</dbReference>
<keyword evidence="6 10" id="KW-0067">ATP-binding</keyword>
<evidence type="ECO:0000259" key="13">
    <source>
        <dbReference type="PROSITE" id="PS50067"/>
    </source>
</evidence>
<evidence type="ECO:0000313" key="14">
    <source>
        <dbReference type="EMBL" id="KAL3276236.1"/>
    </source>
</evidence>
<feature type="coiled-coil region" evidence="12">
    <location>
        <begin position="902"/>
        <end position="932"/>
    </location>
</feature>
<keyword evidence="15" id="KW-1185">Reference proteome</keyword>
<dbReference type="InterPro" id="IPR047149">
    <property type="entry name" value="KIF11-like"/>
</dbReference>
<dbReference type="PRINTS" id="PR00380">
    <property type="entry name" value="KINESINHEAVY"/>
</dbReference>
<keyword evidence="7 12" id="KW-0175">Coiled coil</keyword>
<sequence>MRPSLLKARDPSIITCNLACSADNNEAKTEKDEKHLHVYLRIKGGVQNYDDLYEIADSRTLISKVPGGFSLARNMNEDIVKKKYNFTKIFGPQSSQIEIFDELVKPKFFNFINGENCTLLTYGASSSGKTYTITGTAQAPGLLPRSLEYLFKTLPKLQEYPEVKPLPNEKVTRLTKTQISHEMKIKGGILKYNWKNNDKSEHINTYRNMQMRLEDVPSAMVDEISNLSTAVWVSFAEIYNENVHDLLQLETPKRKKKLKLGNLDGHTYIKNLTYVYVSSGLEAYQVLQYGLHNQKYAKTKINDHSSRSHSIFTIIFAQVTKTGDEYSVSRFNFCDLAGAERSKKTMNVGDRQKESNSINSSLMVLGRCIEGVRNAQKVSNCKLVPFRDSKLTYLFQRALSGQENIFMVVNVNPCRELFDETQHVLNFSAIAKEVIIQQPDFRKKNRLSQYVLDQSTEILSDDEEDILAKKKRINELIDSIADYSCRLSEEERLQFSMRAELLAKHQNKFEERINELENEFVEKEMALKRKYEMKLKAHLLSIKEKHSDLSITSDSSDDFDLRTVFKKFNKKRSPSPEVITVYSSDEEEDKDFWLNKVQIQEYTIKELEKKKENLGEKVNNLKVEIENKRAKIKELVDLEETLEEDIFDIGKQRLFEFMNLEQRSMKKDSVENERAELDEFLKIEKVLKDPKIAEIERIQLEKLLEPEELLMEKELVEKETAQLNDHLQMEELLMEKKGVETKTAQCSDHLELEELLMEQKVVERETAQLNDHLKPEEILMEQDGVEEETAQCNDHLKLEEMLMEQELVEKETAQLNDHLNMEELLMEKDGVEKETAESLEMVELIEKGEEDVENKIVDVDELLRLEEIIEKETADLNHHLLLETLLMEQDGVENEINEFLKMEELMKEGEDIANDRAELDELLKLAELLTQDGTLEQDNIEMSFFESNSG</sequence>
<comment type="similarity">
    <text evidence="10 11">Belongs to the TRAFAC class myosin-kinesin ATPase superfamily. Kinesin family.</text>
</comment>
<dbReference type="InterPro" id="IPR001752">
    <property type="entry name" value="Kinesin_motor_dom"/>
</dbReference>
<evidence type="ECO:0000256" key="4">
    <source>
        <dbReference type="ARBA" id="ARBA00022701"/>
    </source>
</evidence>
<evidence type="ECO:0000256" key="2">
    <source>
        <dbReference type="ARBA" id="ARBA00022490"/>
    </source>
</evidence>
<dbReference type="PANTHER" id="PTHR47970:SF29">
    <property type="entry name" value="KINESIN FAMILY MEMBER 20B"/>
    <property type="match status" value="1"/>
</dbReference>
<evidence type="ECO:0000256" key="3">
    <source>
        <dbReference type="ARBA" id="ARBA00022553"/>
    </source>
</evidence>
<dbReference type="SMART" id="SM00129">
    <property type="entry name" value="KISc"/>
    <property type="match status" value="1"/>
</dbReference>
<feature type="binding site" evidence="10">
    <location>
        <begin position="123"/>
        <end position="130"/>
    </location>
    <ligand>
        <name>ATP</name>
        <dbReference type="ChEBI" id="CHEBI:30616"/>
    </ligand>
</feature>
<evidence type="ECO:0000256" key="8">
    <source>
        <dbReference type="ARBA" id="ARBA00023175"/>
    </source>
</evidence>
<comment type="subcellular location">
    <subcellularLocation>
        <location evidence="1">Cytoplasm</location>
        <location evidence="1">Cytoskeleton</location>
        <location evidence="1">Spindle</location>
    </subcellularLocation>
</comment>
<protein>
    <recommendedName>
        <fullName evidence="11">Kinesin-like protein</fullName>
    </recommendedName>
</protein>
<keyword evidence="2" id="KW-0963">Cytoplasm</keyword>
<keyword evidence="3" id="KW-0597">Phosphoprotein</keyword>
<dbReference type="InterPro" id="IPR036961">
    <property type="entry name" value="Kinesin_motor_dom_sf"/>
</dbReference>
<evidence type="ECO:0000256" key="6">
    <source>
        <dbReference type="ARBA" id="ARBA00022840"/>
    </source>
</evidence>
<dbReference type="Pfam" id="PF00225">
    <property type="entry name" value="Kinesin"/>
    <property type="match status" value="1"/>
</dbReference>
<dbReference type="AlphaFoldDB" id="A0ABD2NDH6"/>
<dbReference type="GO" id="GO:0003774">
    <property type="term" value="F:cytoskeletal motor activity"/>
    <property type="evidence" value="ECO:0007669"/>
    <property type="project" value="UniProtKB-UniRule"/>
</dbReference>
<comment type="caution">
    <text evidence="14">The sequence shown here is derived from an EMBL/GenBank/DDBJ whole genome shotgun (WGS) entry which is preliminary data.</text>
</comment>
<feature type="domain" description="Kinesin motor" evidence="13">
    <location>
        <begin position="35"/>
        <end position="434"/>
    </location>
</feature>
<feature type="coiled-coil region" evidence="12">
    <location>
        <begin position="499"/>
        <end position="533"/>
    </location>
</feature>
<organism evidence="14 15">
    <name type="scientific">Cryptolaemus montrouzieri</name>
    <dbReference type="NCBI Taxonomy" id="559131"/>
    <lineage>
        <taxon>Eukaryota</taxon>
        <taxon>Metazoa</taxon>
        <taxon>Ecdysozoa</taxon>
        <taxon>Arthropoda</taxon>
        <taxon>Hexapoda</taxon>
        <taxon>Insecta</taxon>
        <taxon>Pterygota</taxon>
        <taxon>Neoptera</taxon>
        <taxon>Endopterygota</taxon>
        <taxon>Coleoptera</taxon>
        <taxon>Polyphaga</taxon>
        <taxon>Cucujiformia</taxon>
        <taxon>Coccinelloidea</taxon>
        <taxon>Coccinellidae</taxon>
        <taxon>Scymninae</taxon>
        <taxon>Scymnini</taxon>
        <taxon>Cryptolaemus</taxon>
    </lineage>
</organism>
<keyword evidence="9" id="KW-0206">Cytoskeleton</keyword>
<gene>
    <name evidence="14" type="ORF">HHI36_020952</name>
</gene>
<feature type="coiled-coil region" evidence="12">
    <location>
        <begin position="597"/>
        <end position="645"/>
    </location>
</feature>
<keyword evidence="5 10" id="KW-0547">Nucleotide-binding</keyword>
<evidence type="ECO:0000256" key="1">
    <source>
        <dbReference type="ARBA" id="ARBA00004186"/>
    </source>
</evidence>
<dbReference type="Gene3D" id="3.40.850.10">
    <property type="entry name" value="Kinesin motor domain"/>
    <property type="match status" value="1"/>
</dbReference>